<accession>A0A0F9SHJ3</accession>
<organism evidence="1">
    <name type="scientific">marine sediment metagenome</name>
    <dbReference type="NCBI Taxonomy" id="412755"/>
    <lineage>
        <taxon>unclassified sequences</taxon>
        <taxon>metagenomes</taxon>
        <taxon>ecological metagenomes</taxon>
    </lineage>
</organism>
<dbReference type="AlphaFoldDB" id="A0A0F9SHJ3"/>
<evidence type="ECO:0000313" key="1">
    <source>
        <dbReference type="EMBL" id="KKN36431.1"/>
    </source>
</evidence>
<sequence>MSIVVTTYCSVGEVDAYANQYKKKVWLCQSEDNRASFVERANRQIHAWHGQAIMWQAGAFNFPCILQAVYIAKNFQAMDLAEIATNASSGSYSDSINSVDAGADVQFDSWAFTMMKNLMNKEQIIIQPRFAHG</sequence>
<comment type="caution">
    <text evidence="1">The sequence shown here is derived from an EMBL/GenBank/DDBJ whole genome shotgun (WGS) entry which is preliminary data.</text>
</comment>
<proteinExistence type="predicted"/>
<gene>
    <name evidence="1" type="ORF">LCGC14_0773730</name>
</gene>
<protein>
    <submittedName>
        <fullName evidence="1">Uncharacterized protein</fullName>
    </submittedName>
</protein>
<reference evidence="1" key="1">
    <citation type="journal article" date="2015" name="Nature">
        <title>Complex archaea that bridge the gap between prokaryotes and eukaryotes.</title>
        <authorList>
            <person name="Spang A."/>
            <person name="Saw J.H."/>
            <person name="Jorgensen S.L."/>
            <person name="Zaremba-Niedzwiedzka K."/>
            <person name="Martijn J."/>
            <person name="Lind A.E."/>
            <person name="van Eijk R."/>
            <person name="Schleper C."/>
            <person name="Guy L."/>
            <person name="Ettema T.J."/>
        </authorList>
    </citation>
    <scope>NUCLEOTIDE SEQUENCE</scope>
</reference>
<dbReference type="EMBL" id="LAZR01001966">
    <property type="protein sequence ID" value="KKN36431.1"/>
    <property type="molecule type" value="Genomic_DNA"/>
</dbReference>
<name>A0A0F9SHJ3_9ZZZZ</name>